<evidence type="ECO:0000313" key="2">
    <source>
        <dbReference type="Proteomes" id="UP001164513"/>
    </source>
</evidence>
<reference evidence="1" key="1">
    <citation type="submission" date="2022-12" db="EMBL/GenBank/DDBJ databases">
        <title>B. miyamotoi WGS.</title>
        <authorList>
            <person name="Gabriele M."/>
            <person name="Kuleshov K.V."/>
            <person name="Hepner S."/>
            <person name="Hoornstra D."/>
            <person name="Hovius J.W."/>
            <person name="Platonov A.E."/>
            <person name="Fingerle V."/>
            <person name="Strube C."/>
        </authorList>
    </citation>
    <scope>NUCLEOTIDE SEQUENCE</scope>
    <source>
        <strain evidence="1">ZStruIII14-9</strain>
    </source>
</reference>
<evidence type="ECO:0000313" key="1">
    <source>
        <dbReference type="EMBL" id="WAZ71994.1"/>
    </source>
</evidence>
<protein>
    <submittedName>
        <fullName evidence="1">Uncharacterized protein</fullName>
    </submittedName>
</protein>
<sequence length="94" mass="11177">MNIKTVLRNLSEKVMLSNLTIKKFLKKVITQLIKEGNKKFITMSKNINKIKELIKCFILYETNHMRKKNNDDNWQSFISHNFPSLPFIFQCLLS</sequence>
<accession>A0AAX3JMS2</accession>
<organism evidence="1 2">
    <name type="scientific">Borrelia miyamotoi</name>
    <dbReference type="NCBI Taxonomy" id="47466"/>
    <lineage>
        <taxon>Bacteria</taxon>
        <taxon>Pseudomonadati</taxon>
        <taxon>Spirochaetota</taxon>
        <taxon>Spirochaetia</taxon>
        <taxon>Spirochaetales</taxon>
        <taxon>Borreliaceae</taxon>
        <taxon>Borrelia</taxon>
    </lineage>
</organism>
<dbReference type="Proteomes" id="UP001164513">
    <property type="component" value="Chromosome"/>
</dbReference>
<dbReference type="RefSeq" id="WP_152305566.1">
    <property type="nucleotide sequence ID" value="NZ_CP044783.2"/>
</dbReference>
<name>A0AAX3JMS2_9SPIR</name>
<dbReference type="EMBL" id="CP114720">
    <property type="protein sequence ID" value="WAZ71994.1"/>
    <property type="molecule type" value="Genomic_DNA"/>
</dbReference>
<dbReference type="AlphaFoldDB" id="A0AAX3JMS2"/>
<gene>
    <name evidence="1" type="ORF">O5404_03110</name>
</gene>
<proteinExistence type="predicted"/>